<dbReference type="Proteomes" id="UP001054837">
    <property type="component" value="Unassembled WGS sequence"/>
</dbReference>
<comment type="caution">
    <text evidence="2">The sequence shown here is derived from an EMBL/GenBank/DDBJ whole genome shotgun (WGS) entry which is preliminary data.</text>
</comment>
<dbReference type="AlphaFoldDB" id="A0AAV4WP46"/>
<protein>
    <submittedName>
        <fullName evidence="2">Uncharacterized protein</fullName>
    </submittedName>
</protein>
<keyword evidence="3" id="KW-1185">Reference proteome</keyword>
<name>A0AAV4WP46_9ARAC</name>
<proteinExistence type="predicted"/>
<sequence>MSQKFPQLRVLFHLFIFTFPGNQLSDVPVHMMTARGPYNKKMFRAWPRQVRGSSPSGRQLWLPIAPPLTWHLWRDFCDFSGLLNAVLYKIVIL</sequence>
<keyword evidence="1" id="KW-0732">Signal</keyword>
<evidence type="ECO:0000256" key="1">
    <source>
        <dbReference type="SAM" id="SignalP"/>
    </source>
</evidence>
<organism evidence="2 3">
    <name type="scientific">Caerostris darwini</name>
    <dbReference type="NCBI Taxonomy" id="1538125"/>
    <lineage>
        <taxon>Eukaryota</taxon>
        <taxon>Metazoa</taxon>
        <taxon>Ecdysozoa</taxon>
        <taxon>Arthropoda</taxon>
        <taxon>Chelicerata</taxon>
        <taxon>Arachnida</taxon>
        <taxon>Araneae</taxon>
        <taxon>Araneomorphae</taxon>
        <taxon>Entelegynae</taxon>
        <taxon>Araneoidea</taxon>
        <taxon>Araneidae</taxon>
        <taxon>Caerostris</taxon>
    </lineage>
</organism>
<evidence type="ECO:0000313" key="3">
    <source>
        <dbReference type="Proteomes" id="UP001054837"/>
    </source>
</evidence>
<feature type="signal peptide" evidence="1">
    <location>
        <begin position="1"/>
        <end position="24"/>
    </location>
</feature>
<feature type="chain" id="PRO_5043932566" evidence="1">
    <location>
        <begin position="25"/>
        <end position="93"/>
    </location>
</feature>
<dbReference type="EMBL" id="BPLQ01014888">
    <property type="protein sequence ID" value="GIY84088.1"/>
    <property type="molecule type" value="Genomic_DNA"/>
</dbReference>
<evidence type="ECO:0000313" key="2">
    <source>
        <dbReference type="EMBL" id="GIY84088.1"/>
    </source>
</evidence>
<reference evidence="2 3" key="1">
    <citation type="submission" date="2021-06" db="EMBL/GenBank/DDBJ databases">
        <title>Caerostris darwini draft genome.</title>
        <authorList>
            <person name="Kono N."/>
            <person name="Arakawa K."/>
        </authorList>
    </citation>
    <scope>NUCLEOTIDE SEQUENCE [LARGE SCALE GENOMIC DNA]</scope>
</reference>
<accession>A0AAV4WP46</accession>
<gene>
    <name evidence="2" type="ORF">CDAR_183311</name>
</gene>